<gene>
    <name evidence="2" type="ORF">e112_004</name>
</gene>
<keyword evidence="3" id="KW-1185">Reference proteome</keyword>
<name>A0A023ZUM2_9CAUD</name>
<dbReference type="RefSeq" id="YP_009030888.1">
    <property type="nucleotide sequence ID" value="NC_024125.2"/>
</dbReference>
<evidence type="ECO:0000313" key="3">
    <source>
        <dbReference type="Proteomes" id="UP000024439"/>
    </source>
</evidence>
<dbReference type="KEGG" id="vg:19485432"/>
<proteinExistence type="predicted"/>
<evidence type="ECO:0000259" key="1">
    <source>
        <dbReference type="SMART" id="SM00507"/>
    </source>
</evidence>
<keyword evidence="2" id="KW-0255">Endonuclease</keyword>
<keyword evidence="2" id="KW-0378">Hydrolase</keyword>
<dbReference type="CDD" id="cd00085">
    <property type="entry name" value="HNHc"/>
    <property type="match status" value="1"/>
</dbReference>
<accession>A0A023ZUM2</accession>
<reference evidence="2 3" key="1">
    <citation type="submission" date="2014-10" db="EMBL/GenBank/DDBJ databases">
        <title>Complete genome sequence of e11/2, a T-even type bacteriophage specific for E. coli O157:H7.</title>
        <authorList>
            <person name="Coffey B."/>
            <person name="Ross P."/>
            <person name="O'Flynn G."/>
            <person name="O'Sullivan O."/>
            <person name="Casey A."/>
            <person name="Callanan M."/>
            <person name="Coffey A."/>
            <person name="McAuliffe O."/>
        </authorList>
    </citation>
    <scope>NUCLEOTIDE SEQUENCE [LARGE SCALE GENOMIC DNA]</scope>
</reference>
<dbReference type="SMART" id="SM00507">
    <property type="entry name" value="HNHc"/>
    <property type="match status" value="1"/>
</dbReference>
<dbReference type="GeneID" id="19485432"/>
<organism evidence="2 3">
    <name type="scientific">Escherichia phage vB_EcoM_112</name>
    <dbReference type="NCBI Taxonomy" id="1495285"/>
    <lineage>
        <taxon>Viruses</taxon>
        <taxon>Duplodnaviria</taxon>
        <taxon>Heunggongvirae</taxon>
        <taxon>Uroviricota</taxon>
        <taxon>Caudoviricetes</taxon>
        <taxon>Pantevenvirales</taxon>
        <taxon>Straboviridae</taxon>
        <taxon>Tevenvirinae</taxon>
        <taxon>Tequatrovirus</taxon>
        <taxon>Tequatrovirus e112</taxon>
    </lineage>
</organism>
<dbReference type="InterPro" id="IPR003615">
    <property type="entry name" value="HNH_nuc"/>
</dbReference>
<dbReference type="GO" id="GO:0004519">
    <property type="term" value="F:endonuclease activity"/>
    <property type="evidence" value="ECO:0007669"/>
    <property type="project" value="UniProtKB-KW"/>
</dbReference>
<protein>
    <submittedName>
        <fullName evidence="2">Homing endonuclease</fullName>
    </submittedName>
</protein>
<feature type="domain" description="HNH nuclease" evidence="1">
    <location>
        <begin position="5"/>
        <end position="51"/>
    </location>
</feature>
<dbReference type="Proteomes" id="UP000024439">
    <property type="component" value="Segment"/>
</dbReference>
<evidence type="ECO:0000313" key="2">
    <source>
        <dbReference type="EMBL" id="AHY83481.1"/>
    </source>
</evidence>
<dbReference type="EMBL" id="KJ668714">
    <property type="protein sequence ID" value="AHY83481.1"/>
    <property type="molecule type" value="Genomic_DNA"/>
</dbReference>
<sequence>MNYEKIYNDLIVRGKTRVSKFKGEIHHILPRSMGGSDDKENLVKLTFREHFLAHFLLYKIHRNREMAYAMNRMLNTEKYLRSSKLYEIARIYHQRAVSEWSKNFMKDKVLMRSIKSGKCALLIKGSFNPKEWCGVNKGVKLPGIKGMTCFKNEKGEVFRLHVNDPRIKAEKLVGIGNTVAATAKAAELEKAKPWYNKSATNPEAVKLIPNLYEWYVTKYDPDHYKRTGVAKWKSVNNITVNSKLFGRAFNEFKRGWIPDEKFYEVYNEICKN</sequence>
<keyword evidence="2" id="KW-0540">Nuclease</keyword>